<keyword evidence="1" id="KW-1133">Transmembrane helix</keyword>
<accession>A0A9K3N2J6</accession>
<proteinExistence type="predicted"/>
<dbReference type="EMBL" id="MNCJ02000325">
    <property type="protein sequence ID" value="KAF5784851.1"/>
    <property type="molecule type" value="Genomic_DNA"/>
</dbReference>
<dbReference type="Gramene" id="mRNA:HanXRQr2_Chr10g0421711">
    <property type="protein sequence ID" value="CDS:HanXRQr2_Chr10g0421711.1"/>
    <property type="gene ID" value="HanXRQr2_Chr10g0421711"/>
</dbReference>
<keyword evidence="1" id="KW-0812">Transmembrane</keyword>
<organism evidence="2 3">
    <name type="scientific">Helianthus annuus</name>
    <name type="common">Common sunflower</name>
    <dbReference type="NCBI Taxonomy" id="4232"/>
    <lineage>
        <taxon>Eukaryota</taxon>
        <taxon>Viridiplantae</taxon>
        <taxon>Streptophyta</taxon>
        <taxon>Embryophyta</taxon>
        <taxon>Tracheophyta</taxon>
        <taxon>Spermatophyta</taxon>
        <taxon>Magnoliopsida</taxon>
        <taxon>eudicotyledons</taxon>
        <taxon>Gunneridae</taxon>
        <taxon>Pentapetalae</taxon>
        <taxon>asterids</taxon>
        <taxon>campanulids</taxon>
        <taxon>Asterales</taxon>
        <taxon>Asteraceae</taxon>
        <taxon>Asteroideae</taxon>
        <taxon>Heliantheae alliance</taxon>
        <taxon>Heliantheae</taxon>
        <taxon>Helianthus</taxon>
    </lineage>
</organism>
<name>A0A9K3N2J6_HELAN</name>
<evidence type="ECO:0000256" key="1">
    <source>
        <dbReference type="SAM" id="Phobius"/>
    </source>
</evidence>
<dbReference type="Proteomes" id="UP000215914">
    <property type="component" value="Unassembled WGS sequence"/>
</dbReference>
<evidence type="ECO:0000313" key="3">
    <source>
        <dbReference type="Proteomes" id="UP000215914"/>
    </source>
</evidence>
<evidence type="ECO:0000313" key="2">
    <source>
        <dbReference type="EMBL" id="KAF5784851.1"/>
    </source>
</evidence>
<reference evidence="2" key="2">
    <citation type="submission" date="2020-06" db="EMBL/GenBank/DDBJ databases">
        <title>Helianthus annuus Genome sequencing and assembly Release 2.</title>
        <authorList>
            <person name="Gouzy J."/>
            <person name="Langlade N."/>
            <person name="Munos S."/>
        </authorList>
    </citation>
    <scope>NUCLEOTIDE SEQUENCE</scope>
    <source>
        <tissue evidence="2">Leaves</tissue>
    </source>
</reference>
<reference evidence="2" key="1">
    <citation type="journal article" date="2017" name="Nature">
        <title>The sunflower genome provides insights into oil metabolism, flowering and Asterid evolution.</title>
        <authorList>
            <person name="Badouin H."/>
            <person name="Gouzy J."/>
            <person name="Grassa C.J."/>
            <person name="Murat F."/>
            <person name="Staton S.E."/>
            <person name="Cottret L."/>
            <person name="Lelandais-Briere C."/>
            <person name="Owens G.L."/>
            <person name="Carrere S."/>
            <person name="Mayjonade B."/>
            <person name="Legrand L."/>
            <person name="Gill N."/>
            <person name="Kane N.C."/>
            <person name="Bowers J.E."/>
            <person name="Hubner S."/>
            <person name="Bellec A."/>
            <person name="Berard A."/>
            <person name="Berges H."/>
            <person name="Blanchet N."/>
            <person name="Boniface M.C."/>
            <person name="Brunel D."/>
            <person name="Catrice O."/>
            <person name="Chaidir N."/>
            <person name="Claudel C."/>
            <person name="Donnadieu C."/>
            <person name="Faraut T."/>
            <person name="Fievet G."/>
            <person name="Helmstetter N."/>
            <person name="King M."/>
            <person name="Knapp S.J."/>
            <person name="Lai Z."/>
            <person name="Le Paslier M.C."/>
            <person name="Lippi Y."/>
            <person name="Lorenzon L."/>
            <person name="Mandel J.R."/>
            <person name="Marage G."/>
            <person name="Marchand G."/>
            <person name="Marquand E."/>
            <person name="Bret-Mestries E."/>
            <person name="Morien E."/>
            <person name="Nambeesan S."/>
            <person name="Nguyen T."/>
            <person name="Pegot-Espagnet P."/>
            <person name="Pouilly N."/>
            <person name="Raftis F."/>
            <person name="Sallet E."/>
            <person name="Schiex T."/>
            <person name="Thomas J."/>
            <person name="Vandecasteele C."/>
            <person name="Vares D."/>
            <person name="Vear F."/>
            <person name="Vautrin S."/>
            <person name="Crespi M."/>
            <person name="Mangin B."/>
            <person name="Burke J.M."/>
            <person name="Salse J."/>
            <person name="Munos S."/>
            <person name="Vincourt P."/>
            <person name="Rieseberg L.H."/>
            <person name="Langlade N.B."/>
        </authorList>
    </citation>
    <scope>NUCLEOTIDE SEQUENCE</scope>
    <source>
        <tissue evidence="2">Leaves</tissue>
    </source>
</reference>
<protein>
    <submittedName>
        <fullName evidence="2">Uncharacterized protein</fullName>
    </submittedName>
</protein>
<keyword evidence="1" id="KW-0472">Membrane</keyword>
<feature type="transmembrane region" description="Helical" evidence="1">
    <location>
        <begin position="12"/>
        <end position="28"/>
    </location>
</feature>
<sequence>MNQFILYDLQIKGYFLLLWELFAIFLGAKKKAIFKGFFYWCHSSIVFDEPVSLDCLMRK</sequence>
<keyword evidence="3" id="KW-1185">Reference proteome</keyword>
<dbReference type="AlphaFoldDB" id="A0A9K3N2J6"/>
<comment type="caution">
    <text evidence="2">The sequence shown here is derived from an EMBL/GenBank/DDBJ whole genome shotgun (WGS) entry which is preliminary data.</text>
</comment>
<gene>
    <name evidence="2" type="ORF">HanXRQr2_Chr10g0421711</name>
</gene>